<feature type="active site" description="Charge relay system" evidence="7 8">
    <location>
        <position position="567"/>
    </location>
</feature>
<dbReference type="Proteomes" id="UP001152484">
    <property type="component" value="Unassembled WGS sequence"/>
</dbReference>
<evidence type="ECO:0000256" key="8">
    <source>
        <dbReference type="PROSITE-ProRule" id="PRU01240"/>
    </source>
</evidence>
<organism evidence="13 14">
    <name type="scientific">Cuscuta europaea</name>
    <name type="common">European dodder</name>
    <dbReference type="NCBI Taxonomy" id="41803"/>
    <lineage>
        <taxon>Eukaryota</taxon>
        <taxon>Viridiplantae</taxon>
        <taxon>Streptophyta</taxon>
        <taxon>Embryophyta</taxon>
        <taxon>Tracheophyta</taxon>
        <taxon>Spermatophyta</taxon>
        <taxon>Magnoliopsida</taxon>
        <taxon>eudicotyledons</taxon>
        <taxon>Gunneridae</taxon>
        <taxon>Pentapetalae</taxon>
        <taxon>asterids</taxon>
        <taxon>lamiids</taxon>
        <taxon>Solanales</taxon>
        <taxon>Convolvulaceae</taxon>
        <taxon>Cuscuteae</taxon>
        <taxon>Cuscuta</taxon>
        <taxon>Cuscuta subgen. Cuscuta</taxon>
    </lineage>
</organism>
<dbReference type="Gene3D" id="3.40.50.200">
    <property type="entry name" value="Peptidase S8/S53 domain"/>
    <property type="match status" value="1"/>
</dbReference>
<dbReference type="CDD" id="cd04852">
    <property type="entry name" value="Peptidases_S8_3"/>
    <property type="match status" value="1"/>
</dbReference>
<sequence length="780" mass="83883">MEIKKCPILLLLLLFLLITLFLRPTFSIKKSYIVYLGGHSHGKQVSSIEVERVTYCHQELLGSYLGSVDKARDAIFYSYTRYINGFAAMLEEEDAAEIAKSGEVISVFLNQARELHTTRSWQFLGLQSEDGTVRHDSIWEKAKFGQDTIIGNLDTGVWPESKSFSDKGFGPVPKRWKGICDNENDKSFSCNRKLIGARYFNKGYSSDTGTLVNNSSFNTPRDLEGHGTHTLSTAAGSAIPGASIFGLGNGTAKGGSPKARVAAYKVCWPPIKKGAECYDADILAGFEWAIHDGVDVLSVSVGGDVGPYFSDGIAIGSFHAVKNGIVVVASAGNSGPAAGSVSNVAPWIITVGASTMDRQFPRRVVLGNKKHYDGESIAPQKLQRGKFYPLVSAASAKIANASVSSKDAQLCLNGTLDPIKVKGRILVCIRGGSGRVEKSHEAALAGAAGMILANDESSGNEIISDAHFIPATHVTYKDGLAIFSYLNKTRNPIARITDPKTRFGVKPAPVMAAFSSVGPNTINPEILKPDITAPGVDVIAAYTGAVGPSGEDYDKRRVLFNLESGTSMSCPHVAGVVGLLRTLHPSWSPAAIRSAIMTTARVKSNSMKPITESTGLNATPFGYGAGHIRPNRAADPGLVYDMQLKDYVNFLCAQGYSEANMKVFLGASYKCPLSHFSTYNLNYPSITIPDLNGTVTVTRRVTNVGGPATYMSSIRSPVGISITVQPKTLKFQKAGEEKTFKVTLKANEKAASNNDSKFGRLKWSDQHHYVRSPIVVKTAK</sequence>
<dbReference type="FunFam" id="3.50.30.30:FF:000005">
    <property type="entry name" value="subtilisin-like protease SBT1.5"/>
    <property type="match status" value="1"/>
</dbReference>
<feature type="domain" description="PA" evidence="10">
    <location>
        <begin position="388"/>
        <end position="482"/>
    </location>
</feature>
<dbReference type="Gene3D" id="2.60.40.2310">
    <property type="match status" value="1"/>
</dbReference>
<dbReference type="InterPro" id="IPR003137">
    <property type="entry name" value="PA_domain"/>
</dbReference>
<evidence type="ECO:0008006" key="15">
    <source>
        <dbReference type="Google" id="ProtNLM"/>
    </source>
</evidence>
<dbReference type="InterPro" id="IPR041469">
    <property type="entry name" value="Subtilisin-like_FN3"/>
</dbReference>
<dbReference type="Pfam" id="PF00082">
    <property type="entry name" value="Peptidase_S8"/>
    <property type="match status" value="1"/>
</dbReference>
<dbReference type="InterPro" id="IPR037045">
    <property type="entry name" value="S8pro/Inhibitor_I9_sf"/>
</dbReference>
<dbReference type="SUPFAM" id="SSF52025">
    <property type="entry name" value="PA domain"/>
    <property type="match status" value="1"/>
</dbReference>
<dbReference type="FunFam" id="3.40.50.200:FF:000006">
    <property type="entry name" value="Subtilisin-like protease SBT1.5"/>
    <property type="match status" value="1"/>
</dbReference>
<feature type="domain" description="Subtilisin-like protease fibronectin type-III" evidence="12">
    <location>
        <begin position="680"/>
        <end position="776"/>
    </location>
</feature>
<evidence type="ECO:0000256" key="2">
    <source>
        <dbReference type="ARBA" id="ARBA00022670"/>
    </source>
</evidence>
<evidence type="ECO:0000256" key="5">
    <source>
        <dbReference type="ARBA" id="ARBA00022825"/>
    </source>
</evidence>
<evidence type="ECO:0000259" key="10">
    <source>
        <dbReference type="Pfam" id="PF02225"/>
    </source>
</evidence>
<dbReference type="FunFam" id="2.60.40.2310:FF:000001">
    <property type="entry name" value="Subtilisin-like protease SBT1.5"/>
    <property type="match status" value="1"/>
</dbReference>
<dbReference type="Pfam" id="PF17766">
    <property type="entry name" value="fn3_6"/>
    <property type="match status" value="1"/>
</dbReference>
<protein>
    <recommendedName>
        <fullName evidence="15">Subtilisin-like protease SBT5.3</fullName>
    </recommendedName>
</protein>
<keyword evidence="2 8" id="KW-0645">Protease</keyword>
<dbReference type="PROSITE" id="PS00138">
    <property type="entry name" value="SUBTILASE_SER"/>
    <property type="match status" value="1"/>
</dbReference>
<dbReference type="PROSITE" id="PS51892">
    <property type="entry name" value="SUBTILASE"/>
    <property type="match status" value="1"/>
</dbReference>
<dbReference type="PANTHER" id="PTHR10795">
    <property type="entry name" value="PROPROTEIN CONVERTASE SUBTILISIN/KEXIN"/>
    <property type="match status" value="1"/>
</dbReference>
<keyword evidence="14" id="KW-1185">Reference proteome</keyword>
<dbReference type="SUPFAM" id="SSF52743">
    <property type="entry name" value="Subtilisin-like"/>
    <property type="match status" value="1"/>
</dbReference>
<evidence type="ECO:0000256" key="1">
    <source>
        <dbReference type="ARBA" id="ARBA00011073"/>
    </source>
</evidence>
<keyword evidence="3" id="KW-0732">Signal</keyword>
<evidence type="ECO:0000256" key="3">
    <source>
        <dbReference type="ARBA" id="ARBA00022729"/>
    </source>
</evidence>
<dbReference type="InterPro" id="IPR000209">
    <property type="entry name" value="Peptidase_S8/S53_dom"/>
</dbReference>
<keyword evidence="6" id="KW-0325">Glycoprotein</keyword>
<evidence type="ECO:0000313" key="13">
    <source>
        <dbReference type="EMBL" id="CAH9106968.1"/>
    </source>
</evidence>
<evidence type="ECO:0000259" key="12">
    <source>
        <dbReference type="Pfam" id="PF17766"/>
    </source>
</evidence>
<proteinExistence type="inferred from homology"/>
<feature type="domain" description="Peptidase S8/S53" evidence="9">
    <location>
        <begin position="145"/>
        <end position="626"/>
    </location>
</feature>
<accession>A0A9P0ZLF4</accession>
<dbReference type="InterPro" id="IPR034197">
    <property type="entry name" value="Peptidases_S8_3"/>
</dbReference>
<dbReference type="FunFam" id="3.30.70.80:FF:000002">
    <property type="entry name" value="Subtilisin-like protease SBT5.3"/>
    <property type="match status" value="1"/>
</dbReference>
<dbReference type="InterPro" id="IPR023828">
    <property type="entry name" value="Peptidase_S8_Ser-AS"/>
</dbReference>
<reference evidence="13" key="1">
    <citation type="submission" date="2022-07" db="EMBL/GenBank/DDBJ databases">
        <authorList>
            <person name="Macas J."/>
            <person name="Novak P."/>
            <person name="Neumann P."/>
        </authorList>
    </citation>
    <scope>NUCLEOTIDE SEQUENCE</scope>
</reference>
<dbReference type="AlphaFoldDB" id="A0A9P0ZLF4"/>
<dbReference type="InterPro" id="IPR046450">
    <property type="entry name" value="PA_dom_sf"/>
</dbReference>
<dbReference type="GO" id="GO:0004252">
    <property type="term" value="F:serine-type endopeptidase activity"/>
    <property type="evidence" value="ECO:0007669"/>
    <property type="project" value="UniProtKB-UniRule"/>
</dbReference>
<evidence type="ECO:0000256" key="7">
    <source>
        <dbReference type="PIRSR" id="PIRSR615500-1"/>
    </source>
</evidence>
<evidence type="ECO:0000313" key="14">
    <source>
        <dbReference type="Proteomes" id="UP001152484"/>
    </source>
</evidence>
<comment type="caution">
    <text evidence="13">The sequence shown here is derived from an EMBL/GenBank/DDBJ whole genome shotgun (WGS) entry which is preliminary data.</text>
</comment>
<feature type="active site" description="Charge relay system" evidence="7 8">
    <location>
        <position position="226"/>
    </location>
</feature>
<dbReference type="InterPro" id="IPR036852">
    <property type="entry name" value="Peptidase_S8/S53_dom_sf"/>
</dbReference>
<dbReference type="OrthoDB" id="206201at2759"/>
<dbReference type="Gene3D" id="3.50.30.30">
    <property type="match status" value="1"/>
</dbReference>
<keyword evidence="4 8" id="KW-0378">Hydrolase</keyword>
<keyword evidence="5 8" id="KW-0720">Serine protease</keyword>
<evidence type="ECO:0000259" key="11">
    <source>
        <dbReference type="Pfam" id="PF05922"/>
    </source>
</evidence>
<dbReference type="GO" id="GO:0006508">
    <property type="term" value="P:proteolysis"/>
    <property type="evidence" value="ECO:0007669"/>
    <property type="project" value="UniProtKB-KW"/>
</dbReference>
<name>A0A9P0ZLF4_CUSEU</name>
<feature type="active site" description="Charge relay system" evidence="7 8">
    <location>
        <position position="154"/>
    </location>
</feature>
<dbReference type="EMBL" id="CAMAPE010000050">
    <property type="protein sequence ID" value="CAH9106968.1"/>
    <property type="molecule type" value="Genomic_DNA"/>
</dbReference>
<dbReference type="InterPro" id="IPR045051">
    <property type="entry name" value="SBT"/>
</dbReference>
<dbReference type="Gene3D" id="3.30.70.80">
    <property type="entry name" value="Peptidase S8 propeptide/proteinase inhibitor I9"/>
    <property type="match status" value="1"/>
</dbReference>
<evidence type="ECO:0000256" key="4">
    <source>
        <dbReference type="ARBA" id="ARBA00022801"/>
    </source>
</evidence>
<dbReference type="PRINTS" id="PR00723">
    <property type="entry name" value="SUBTILISIN"/>
</dbReference>
<dbReference type="Pfam" id="PF05922">
    <property type="entry name" value="Inhibitor_I9"/>
    <property type="match status" value="1"/>
</dbReference>
<comment type="similarity">
    <text evidence="1 8">Belongs to the peptidase S8 family.</text>
</comment>
<evidence type="ECO:0000256" key="6">
    <source>
        <dbReference type="ARBA" id="ARBA00023180"/>
    </source>
</evidence>
<evidence type="ECO:0000259" key="9">
    <source>
        <dbReference type="Pfam" id="PF00082"/>
    </source>
</evidence>
<dbReference type="InterPro" id="IPR015500">
    <property type="entry name" value="Peptidase_S8_subtilisin-rel"/>
</dbReference>
<dbReference type="CDD" id="cd02120">
    <property type="entry name" value="PA_subtilisin_like"/>
    <property type="match status" value="1"/>
</dbReference>
<gene>
    <name evidence="13" type="ORF">CEURO_LOCUS17564</name>
</gene>
<dbReference type="Pfam" id="PF02225">
    <property type="entry name" value="PA"/>
    <property type="match status" value="1"/>
</dbReference>
<feature type="domain" description="Inhibitor I9" evidence="11">
    <location>
        <begin position="31"/>
        <end position="116"/>
    </location>
</feature>
<dbReference type="InterPro" id="IPR010259">
    <property type="entry name" value="S8pro/Inhibitor_I9"/>
</dbReference>